<dbReference type="GO" id="GO:0046872">
    <property type="term" value="F:metal ion binding"/>
    <property type="evidence" value="ECO:0007669"/>
    <property type="project" value="UniProtKB-KW"/>
</dbReference>
<dbReference type="EMBL" id="DSUH01000353">
    <property type="protein sequence ID" value="HGU34200.1"/>
    <property type="molecule type" value="Genomic_DNA"/>
</dbReference>
<evidence type="ECO:0000256" key="7">
    <source>
        <dbReference type="ARBA" id="ARBA00022490"/>
    </source>
</evidence>
<dbReference type="EC" id="2.7.13.3" evidence="4"/>
<comment type="function">
    <text evidence="17">Member of the two-component regulatory system NreB/NreC involved in the control of dissimilatory nitrate/nitrite reduction in response to oxygen. NreB functions as a direct oxygen sensor histidine kinase which is autophosphorylated, in the absence of oxygen, probably at the conserved histidine residue, and transfers its phosphate group probably to a conserved aspartate residue of NreC. NreB/NreC activates the expression of the nitrate (narGHJI) and nitrite (nir) reductase operons, as well as the putative nitrate transporter gene narT.</text>
</comment>
<dbReference type="InterPro" id="IPR011712">
    <property type="entry name" value="Sig_transdc_His_kin_sub3_dim/P"/>
</dbReference>
<keyword evidence="16" id="KW-0411">Iron-sulfur</keyword>
<dbReference type="GO" id="GO:0005737">
    <property type="term" value="C:cytoplasm"/>
    <property type="evidence" value="ECO:0007669"/>
    <property type="project" value="UniProtKB-SubCell"/>
</dbReference>
<evidence type="ECO:0000256" key="17">
    <source>
        <dbReference type="ARBA" id="ARBA00024827"/>
    </source>
</evidence>
<dbReference type="InterPro" id="IPR004358">
    <property type="entry name" value="Sig_transdc_His_kin-like_C"/>
</dbReference>
<dbReference type="PROSITE" id="PS50109">
    <property type="entry name" value="HIS_KIN"/>
    <property type="match status" value="1"/>
</dbReference>
<evidence type="ECO:0000256" key="12">
    <source>
        <dbReference type="ARBA" id="ARBA00022777"/>
    </source>
</evidence>
<keyword evidence="11" id="KW-0547">Nucleotide-binding</keyword>
<dbReference type="GO" id="GO:0051539">
    <property type="term" value="F:4 iron, 4 sulfur cluster binding"/>
    <property type="evidence" value="ECO:0007669"/>
    <property type="project" value="UniProtKB-KW"/>
</dbReference>
<keyword evidence="15" id="KW-0902">Two-component regulatory system</keyword>
<comment type="cofactor">
    <cofactor evidence="2">
        <name>[4Fe-4S] cluster</name>
        <dbReference type="ChEBI" id="CHEBI:49883"/>
    </cofactor>
</comment>
<evidence type="ECO:0000256" key="16">
    <source>
        <dbReference type="ARBA" id="ARBA00023014"/>
    </source>
</evidence>
<gene>
    <name evidence="20" type="ORF">ENS29_15345</name>
</gene>
<evidence type="ECO:0000256" key="9">
    <source>
        <dbReference type="ARBA" id="ARBA00022679"/>
    </source>
</evidence>
<dbReference type="GO" id="GO:0005524">
    <property type="term" value="F:ATP binding"/>
    <property type="evidence" value="ECO:0007669"/>
    <property type="project" value="UniProtKB-KW"/>
</dbReference>
<dbReference type="InterPro" id="IPR005467">
    <property type="entry name" value="His_kinase_dom"/>
</dbReference>
<dbReference type="PRINTS" id="PR00344">
    <property type="entry name" value="BCTRLSENSOR"/>
</dbReference>
<protein>
    <recommendedName>
        <fullName evidence="5">Oxygen sensor histidine kinase NreB</fullName>
        <ecNumber evidence="4">2.7.13.3</ecNumber>
    </recommendedName>
    <alternativeName>
        <fullName evidence="18">Nitrogen regulation protein B</fullName>
    </alternativeName>
</protein>
<dbReference type="PANTHER" id="PTHR24421:SF10">
    <property type="entry name" value="NITRATE_NITRITE SENSOR PROTEIN NARQ"/>
    <property type="match status" value="1"/>
</dbReference>
<evidence type="ECO:0000256" key="11">
    <source>
        <dbReference type="ARBA" id="ARBA00022741"/>
    </source>
</evidence>
<evidence type="ECO:0000259" key="19">
    <source>
        <dbReference type="PROSITE" id="PS50109"/>
    </source>
</evidence>
<evidence type="ECO:0000313" key="20">
    <source>
        <dbReference type="EMBL" id="HGU34200.1"/>
    </source>
</evidence>
<evidence type="ECO:0000256" key="18">
    <source>
        <dbReference type="ARBA" id="ARBA00030800"/>
    </source>
</evidence>
<comment type="caution">
    <text evidence="20">The sequence shown here is derived from an EMBL/GenBank/DDBJ whole genome shotgun (WGS) entry which is preliminary data.</text>
</comment>
<dbReference type="CDD" id="cd16917">
    <property type="entry name" value="HATPase_UhpB-NarQ-NarX-like"/>
    <property type="match status" value="1"/>
</dbReference>
<dbReference type="Gene3D" id="3.30.565.10">
    <property type="entry name" value="Histidine kinase-like ATPase, C-terminal domain"/>
    <property type="match status" value="1"/>
</dbReference>
<dbReference type="Pfam" id="PF02518">
    <property type="entry name" value="HATPase_c"/>
    <property type="match status" value="1"/>
</dbReference>
<dbReference type="GO" id="GO:0016020">
    <property type="term" value="C:membrane"/>
    <property type="evidence" value="ECO:0007669"/>
    <property type="project" value="InterPro"/>
</dbReference>
<dbReference type="PANTHER" id="PTHR24421">
    <property type="entry name" value="NITRATE/NITRITE SENSOR PROTEIN NARX-RELATED"/>
    <property type="match status" value="1"/>
</dbReference>
<evidence type="ECO:0000256" key="10">
    <source>
        <dbReference type="ARBA" id="ARBA00022723"/>
    </source>
</evidence>
<sequence>MNETRDNPAISRRLLEMLENERNRIARELHDEIGQALTAVKIDLEMAATIDELPKLRAHLAESLSIVDRALQQVRNLSLDLRPSILDDLGLVAAIQWYLARIRVRSGLAVHFRQETVRPRFDRDIETTCFRLVQEATTNVVRHAEATEAVIELTETDKWLWLEIRDNGKGFDVETVLQQAARGESFGILGMKERVDIVQGRIRFDARSGEGTTIRVQIPIGPVEEVTLR</sequence>
<dbReference type="SUPFAM" id="SSF55874">
    <property type="entry name" value="ATPase domain of HSP90 chaperone/DNA topoisomerase II/histidine kinase"/>
    <property type="match status" value="1"/>
</dbReference>
<evidence type="ECO:0000256" key="13">
    <source>
        <dbReference type="ARBA" id="ARBA00022840"/>
    </source>
</evidence>
<keyword evidence="13" id="KW-0067">ATP-binding</keyword>
<evidence type="ECO:0000256" key="1">
    <source>
        <dbReference type="ARBA" id="ARBA00000085"/>
    </source>
</evidence>
<dbReference type="AlphaFoldDB" id="A0A7C4RUA0"/>
<dbReference type="SMART" id="SM00387">
    <property type="entry name" value="HATPase_c"/>
    <property type="match status" value="1"/>
</dbReference>
<keyword evidence="10" id="KW-0479">Metal-binding</keyword>
<dbReference type="InterPro" id="IPR003594">
    <property type="entry name" value="HATPase_dom"/>
</dbReference>
<evidence type="ECO:0000256" key="15">
    <source>
        <dbReference type="ARBA" id="ARBA00023012"/>
    </source>
</evidence>
<comment type="catalytic activity">
    <reaction evidence="1">
        <text>ATP + protein L-histidine = ADP + protein N-phospho-L-histidine.</text>
        <dbReference type="EC" id="2.7.13.3"/>
    </reaction>
</comment>
<evidence type="ECO:0000256" key="2">
    <source>
        <dbReference type="ARBA" id="ARBA00001966"/>
    </source>
</evidence>
<keyword evidence="8" id="KW-0597">Phosphoprotein</keyword>
<reference evidence="20" key="1">
    <citation type="journal article" date="2020" name="mSystems">
        <title>Genome- and Community-Level Interaction Insights into Carbon Utilization and Element Cycling Functions of Hydrothermarchaeota in Hydrothermal Sediment.</title>
        <authorList>
            <person name="Zhou Z."/>
            <person name="Liu Y."/>
            <person name="Xu W."/>
            <person name="Pan J."/>
            <person name="Luo Z.H."/>
            <person name="Li M."/>
        </authorList>
    </citation>
    <scope>NUCLEOTIDE SEQUENCE [LARGE SCALE GENOMIC DNA]</scope>
    <source>
        <strain evidence="20">SpSt-477</strain>
    </source>
</reference>
<dbReference type="GO" id="GO:0000155">
    <property type="term" value="F:phosphorelay sensor kinase activity"/>
    <property type="evidence" value="ECO:0007669"/>
    <property type="project" value="InterPro"/>
</dbReference>
<dbReference type="InterPro" id="IPR050482">
    <property type="entry name" value="Sensor_HK_TwoCompSys"/>
</dbReference>
<feature type="domain" description="Histidine kinase" evidence="19">
    <location>
        <begin position="28"/>
        <end position="222"/>
    </location>
</feature>
<keyword evidence="6" id="KW-0004">4Fe-4S</keyword>
<name>A0A7C4RUA0_9BACT</name>
<dbReference type="Pfam" id="PF07730">
    <property type="entry name" value="HisKA_3"/>
    <property type="match status" value="1"/>
</dbReference>
<proteinExistence type="predicted"/>
<evidence type="ECO:0000256" key="5">
    <source>
        <dbReference type="ARBA" id="ARBA00017322"/>
    </source>
</evidence>
<keyword evidence="14" id="KW-0408">Iron</keyword>
<keyword evidence="12 20" id="KW-0418">Kinase</keyword>
<dbReference type="Gene3D" id="1.20.5.1930">
    <property type="match status" value="1"/>
</dbReference>
<comment type="subcellular location">
    <subcellularLocation>
        <location evidence="3">Cytoplasm</location>
    </subcellularLocation>
</comment>
<dbReference type="GO" id="GO:0046983">
    <property type="term" value="F:protein dimerization activity"/>
    <property type="evidence" value="ECO:0007669"/>
    <property type="project" value="InterPro"/>
</dbReference>
<keyword evidence="9" id="KW-0808">Transferase</keyword>
<dbReference type="InterPro" id="IPR036890">
    <property type="entry name" value="HATPase_C_sf"/>
</dbReference>
<evidence type="ECO:0000256" key="6">
    <source>
        <dbReference type="ARBA" id="ARBA00022485"/>
    </source>
</evidence>
<evidence type="ECO:0000256" key="3">
    <source>
        <dbReference type="ARBA" id="ARBA00004496"/>
    </source>
</evidence>
<evidence type="ECO:0000256" key="14">
    <source>
        <dbReference type="ARBA" id="ARBA00023004"/>
    </source>
</evidence>
<accession>A0A7C4RUA0</accession>
<evidence type="ECO:0000256" key="4">
    <source>
        <dbReference type="ARBA" id="ARBA00012438"/>
    </source>
</evidence>
<organism evidence="20">
    <name type="scientific">Desulfatirhabdium butyrativorans</name>
    <dbReference type="NCBI Taxonomy" id="340467"/>
    <lineage>
        <taxon>Bacteria</taxon>
        <taxon>Pseudomonadati</taxon>
        <taxon>Thermodesulfobacteriota</taxon>
        <taxon>Desulfobacteria</taxon>
        <taxon>Desulfobacterales</taxon>
        <taxon>Desulfatirhabdiaceae</taxon>
        <taxon>Desulfatirhabdium</taxon>
    </lineage>
</organism>
<evidence type="ECO:0000256" key="8">
    <source>
        <dbReference type="ARBA" id="ARBA00022553"/>
    </source>
</evidence>
<keyword evidence="7" id="KW-0963">Cytoplasm</keyword>